<dbReference type="InterPro" id="IPR011059">
    <property type="entry name" value="Metal-dep_hydrolase_composite"/>
</dbReference>
<keyword evidence="3" id="KW-0378">Hydrolase</keyword>
<comment type="caution">
    <text evidence="3">The sequence shown here is derived from an EMBL/GenBank/DDBJ whole genome shotgun (WGS) entry which is preliminary data.</text>
</comment>
<keyword evidence="4" id="KW-1185">Reference proteome</keyword>
<dbReference type="Pfam" id="PF07969">
    <property type="entry name" value="Amidohydro_3"/>
    <property type="match status" value="1"/>
</dbReference>
<dbReference type="AlphaFoldDB" id="A0A2U2X572"/>
<dbReference type="OrthoDB" id="9802793at2"/>
<dbReference type="RefSeq" id="WP_109360379.1">
    <property type="nucleotide sequence ID" value="NZ_QFRJ01000013.1"/>
</dbReference>
<dbReference type="InterPro" id="IPR032466">
    <property type="entry name" value="Metal_Hydrolase"/>
</dbReference>
<evidence type="ECO:0000313" key="4">
    <source>
        <dbReference type="Proteomes" id="UP000245370"/>
    </source>
</evidence>
<protein>
    <submittedName>
        <fullName evidence="3">Amidohydrolase</fullName>
    </submittedName>
</protein>
<evidence type="ECO:0000313" key="3">
    <source>
        <dbReference type="EMBL" id="PWH82938.1"/>
    </source>
</evidence>
<dbReference type="InterPro" id="IPR013108">
    <property type="entry name" value="Amidohydro_3"/>
</dbReference>
<dbReference type="Gene3D" id="2.30.40.10">
    <property type="entry name" value="Urease, subunit C, domain 1"/>
    <property type="match status" value="1"/>
</dbReference>
<dbReference type="Gene3D" id="3.20.20.140">
    <property type="entry name" value="Metal-dependent hydrolases"/>
    <property type="match status" value="2"/>
</dbReference>
<dbReference type="Pfam" id="PF01979">
    <property type="entry name" value="Amidohydro_1"/>
    <property type="match status" value="1"/>
</dbReference>
<dbReference type="GO" id="GO:0016810">
    <property type="term" value="F:hydrolase activity, acting on carbon-nitrogen (but not peptide) bonds"/>
    <property type="evidence" value="ECO:0007669"/>
    <property type="project" value="InterPro"/>
</dbReference>
<dbReference type="InterPro" id="IPR051781">
    <property type="entry name" value="Metallo-dep_Hydrolase"/>
</dbReference>
<proteinExistence type="predicted"/>
<reference evidence="3 4" key="2">
    <citation type="submission" date="2018-05" db="EMBL/GenBank/DDBJ databases">
        <authorList>
            <person name="Lanie J.A."/>
            <person name="Ng W.-L."/>
            <person name="Kazmierczak K.M."/>
            <person name="Andrzejewski T.M."/>
            <person name="Davidsen T.M."/>
            <person name="Wayne K.J."/>
            <person name="Tettelin H."/>
            <person name="Glass J.I."/>
            <person name="Rusch D."/>
            <person name="Podicherti R."/>
            <person name="Tsui H.-C.T."/>
            <person name="Winkler M.E."/>
        </authorList>
    </citation>
    <scope>NUCLEOTIDE SEQUENCE [LARGE SCALE GENOMIC DNA]</scope>
    <source>
        <strain evidence="3 4">C305</strain>
    </source>
</reference>
<dbReference type="EMBL" id="QFRJ01000013">
    <property type="protein sequence ID" value="PWH82938.1"/>
    <property type="molecule type" value="Genomic_DNA"/>
</dbReference>
<dbReference type="SUPFAM" id="SSF51556">
    <property type="entry name" value="Metallo-dependent hydrolases"/>
    <property type="match status" value="1"/>
</dbReference>
<dbReference type="PANTHER" id="PTHR43135">
    <property type="entry name" value="ALPHA-D-RIBOSE 1-METHYLPHOSPHONATE 5-TRIPHOSPHATE DIPHOSPHATASE"/>
    <property type="match status" value="1"/>
</dbReference>
<gene>
    <name evidence="3" type="ORF">DIT68_13665</name>
</gene>
<reference evidence="3 4" key="1">
    <citation type="submission" date="2018-05" db="EMBL/GenBank/DDBJ databases">
        <title>Brumimicrobium oceani sp. nov., isolated from coastal sediment.</title>
        <authorList>
            <person name="Kou Y."/>
        </authorList>
    </citation>
    <scope>NUCLEOTIDE SEQUENCE [LARGE SCALE GENOMIC DNA]</scope>
    <source>
        <strain evidence="3 4">C305</strain>
    </source>
</reference>
<dbReference type="SUPFAM" id="SSF51338">
    <property type="entry name" value="Composite domain of metallo-dependent hydrolases"/>
    <property type="match status" value="2"/>
</dbReference>
<evidence type="ECO:0000259" key="2">
    <source>
        <dbReference type="Pfam" id="PF07969"/>
    </source>
</evidence>
<feature type="domain" description="Amidohydrolase-related" evidence="1">
    <location>
        <begin position="878"/>
        <end position="970"/>
    </location>
</feature>
<organism evidence="3 4">
    <name type="scientific">Brumimicrobium oceani</name>
    <dbReference type="NCBI Taxonomy" id="2100725"/>
    <lineage>
        <taxon>Bacteria</taxon>
        <taxon>Pseudomonadati</taxon>
        <taxon>Bacteroidota</taxon>
        <taxon>Flavobacteriia</taxon>
        <taxon>Flavobacteriales</taxon>
        <taxon>Crocinitomicaceae</taxon>
        <taxon>Brumimicrobium</taxon>
    </lineage>
</organism>
<feature type="domain" description="Amidohydrolase 3" evidence="2">
    <location>
        <begin position="362"/>
        <end position="412"/>
    </location>
</feature>
<evidence type="ECO:0000259" key="1">
    <source>
        <dbReference type="Pfam" id="PF01979"/>
    </source>
</evidence>
<dbReference type="InterPro" id="IPR006680">
    <property type="entry name" value="Amidohydro-rel"/>
</dbReference>
<dbReference type="PANTHER" id="PTHR43135:SF3">
    <property type="entry name" value="ALPHA-D-RIBOSE 1-METHYLPHOSPHONATE 5-TRIPHOSPHATE DIPHOSPHATASE"/>
    <property type="match status" value="1"/>
</dbReference>
<accession>A0A2U2X572</accession>
<name>A0A2U2X572_9FLAO</name>
<dbReference type="Proteomes" id="UP000245370">
    <property type="component" value="Unassembled WGS sequence"/>
</dbReference>
<sequence>MKTIYFLSFLLLFTVTFSFGQIPVPNNGMKKSEPSTYVLRNAKIIVSPEKIIKKGSLVIKDGKVISVGKLVRFPDGAIVMDMEGKTIVPSFIESYSSVGLPKAEVSKNAEDPQIETSKEGAYYWNESIHPEVNAANEFKVDKKASETLQKMGFSVAATHIDDGIARGNGALVALGDIPYKKAILKANGAAYFSLEKGVSRQTYPSSQMGVIALLRQALYDAEYYKNHEESIAANLSLAALNKQLSGPIIFSVNDKLEVLRVQKIAEEFGLEFVIVGGGNEFEQIHDFKDWKQPMILPINFSAAYDVGDPYISQQIPLGDLKEWELAPSNPYLLKKNNVQFAISSKGHTKAEDFWKHFHSVLERGLSREDALAALTTIPAEIFNMEDQLGTLDEGKIASFSVFDKDPFEMKNAILEESWSIGKQHLISNTPEIDIRGKYRISLPETSYVVDIKGSAEKPTGTAVSYKKITDSSTMKTRVDTLTSKVGVKVDYRDAVFYFEIKDNKYEGVITLHGNFSPKIDAFIGNAQLPDGTWAKWSGIQLSGYKVDPEDLEKNKVKVDTNSVGKVWFPNMAYGLDSLPETKTYVIRNATIWTNEAKGVIKNASIVLKNGKIDFVGTGTFSIPANAIEIDGNGMHVTSGIIDEHSHIAISKGVNESGQAISAEASIADVVRNDDINIYRQLSGGVTVSQLLHGSANPIGGQSAIIKLKWGYSPEEMLVKDMPKFIKFALGENVKQSNWGTHQTVRFPQTRMGVEQVFYDAFIRAEEYKKKWEEYNALSTKKAERLNILPPAKDLELETVWEVKNGERFISCHSYVQSEINMLMKVADSMGFTVNTFTHILEGYKLADKMAQHGAGGSTFSDWWAYKYEVKDAIPFNANLMQEQGVVVAINSDDAEMGRRLNQEAAKSIKYGGMSEEDAWKMVTLNPAKLLHLDERMGSLKKGKDADVVIWSDNPLSINAQVVKTFVDGELLYDSYKSVDHFYRIQTEKARIITKMLSENQNGEAKKPFVKKKEKHWHCDSIGDSKH</sequence>